<feature type="transmembrane region" description="Helical" evidence="1">
    <location>
        <begin position="85"/>
        <end position="104"/>
    </location>
</feature>
<reference evidence="2 3" key="1">
    <citation type="journal article" date="2013" name="PLoS ONE">
        <title>Poles Apart: Arctic and Antarctic Octadecabacter strains Share High Genome Plasticity and a New Type of Xanthorhodopsin.</title>
        <authorList>
            <person name="Vollmers J."/>
            <person name="Voget S."/>
            <person name="Dietrich S."/>
            <person name="Gollnow K."/>
            <person name="Smits M."/>
            <person name="Meyer K."/>
            <person name="Brinkhoff T."/>
            <person name="Simon M."/>
            <person name="Daniel R."/>
        </authorList>
    </citation>
    <scope>NUCLEOTIDE SEQUENCE [LARGE SCALE GENOMIC DNA]</scope>
    <source>
        <strain evidence="2 3">238</strain>
    </source>
</reference>
<keyword evidence="1" id="KW-0812">Transmembrane</keyword>
<dbReference type="eggNOG" id="ENOG502ZUG9">
    <property type="taxonomic scope" value="Bacteria"/>
</dbReference>
<feature type="transmembrane region" description="Helical" evidence="1">
    <location>
        <begin position="110"/>
        <end position="127"/>
    </location>
</feature>
<proteinExistence type="predicted"/>
<accession>M9RR48</accession>
<evidence type="ECO:0000313" key="2">
    <source>
        <dbReference type="EMBL" id="AGI72901.1"/>
    </source>
</evidence>
<feature type="transmembrane region" description="Helical" evidence="1">
    <location>
        <begin position="55"/>
        <end position="78"/>
    </location>
</feature>
<dbReference type="Proteomes" id="UP000004688">
    <property type="component" value="Chromosome"/>
</dbReference>
<keyword evidence="1" id="KW-1133">Transmembrane helix</keyword>
<protein>
    <submittedName>
        <fullName evidence="2">Uncharacterized protein</fullName>
    </submittedName>
</protein>
<dbReference type="AlphaFoldDB" id="M9RR48"/>
<dbReference type="KEGG" id="oar:OA238_c28790"/>
<name>M9RR48_9RHOB</name>
<dbReference type="HOGENOM" id="CLU_1720473_0_0_5"/>
<dbReference type="STRING" id="391616.OA238_c28790"/>
<keyword evidence="3" id="KW-1185">Reference proteome</keyword>
<organism evidence="2 3">
    <name type="scientific">Octadecabacter arcticus 238</name>
    <dbReference type="NCBI Taxonomy" id="391616"/>
    <lineage>
        <taxon>Bacteria</taxon>
        <taxon>Pseudomonadati</taxon>
        <taxon>Pseudomonadota</taxon>
        <taxon>Alphaproteobacteria</taxon>
        <taxon>Rhodobacterales</taxon>
        <taxon>Roseobacteraceae</taxon>
        <taxon>Octadecabacter</taxon>
    </lineage>
</organism>
<evidence type="ECO:0000313" key="3">
    <source>
        <dbReference type="Proteomes" id="UP000004688"/>
    </source>
</evidence>
<evidence type="ECO:0000256" key="1">
    <source>
        <dbReference type="SAM" id="Phobius"/>
    </source>
</evidence>
<keyword evidence="1" id="KW-0472">Membrane</keyword>
<dbReference type="EMBL" id="CP003742">
    <property type="protein sequence ID" value="AGI72901.1"/>
    <property type="molecule type" value="Genomic_DNA"/>
</dbReference>
<gene>
    <name evidence="2" type="ORF">OA238_c28790</name>
</gene>
<dbReference type="OrthoDB" id="7860195at2"/>
<sequence length="157" mass="16993">MTDKKKRGDFYSGIPWVSVSPEQARAHPKGALGPLLWVIVAYFIAIAVLRLTLSLYYGAGPIIALFNCIFPFLVGLGLAFRSPWAVIFAAISAGLTVFALVRGLGGDGNLITLFETLANVGILFYLVDADRPNLIYRHRYRKYSVADAGPDADAGDA</sequence>
<feature type="transmembrane region" description="Helical" evidence="1">
    <location>
        <begin position="31"/>
        <end position="49"/>
    </location>
</feature>
<dbReference type="RefSeq" id="WP_015495949.1">
    <property type="nucleotide sequence ID" value="NC_020908.1"/>
</dbReference>